<dbReference type="AlphaFoldDB" id="A0A9N9RNC5"/>
<reference evidence="1" key="1">
    <citation type="submission" date="2022-01" db="EMBL/GenBank/DDBJ databases">
        <authorList>
            <person name="King R."/>
        </authorList>
    </citation>
    <scope>NUCLEOTIDE SEQUENCE</scope>
</reference>
<proteinExistence type="predicted"/>
<protein>
    <submittedName>
        <fullName evidence="1">Uncharacterized protein</fullName>
    </submittedName>
</protein>
<dbReference type="Proteomes" id="UP001153620">
    <property type="component" value="Chromosome 1"/>
</dbReference>
<reference evidence="1" key="2">
    <citation type="submission" date="2022-10" db="EMBL/GenBank/DDBJ databases">
        <authorList>
            <consortium name="ENA_rothamsted_submissions"/>
            <consortium name="culmorum"/>
            <person name="King R."/>
        </authorList>
    </citation>
    <scope>NUCLEOTIDE SEQUENCE</scope>
</reference>
<dbReference type="EMBL" id="OU895877">
    <property type="protein sequence ID" value="CAG9799666.1"/>
    <property type="molecule type" value="Genomic_DNA"/>
</dbReference>
<evidence type="ECO:0000313" key="1">
    <source>
        <dbReference type="EMBL" id="CAG9799666.1"/>
    </source>
</evidence>
<name>A0A9N9RNC5_9DIPT</name>
<accession>A0A9N9RNC5</accession>
<organism evidence="1 2">
    <name type="scientific">Chironomus riparius</name>
    <dbReference type="NCBI Taxonomy" id="315576"/>
    <lineage>
        <taxon>Eukaryota</taxon>
        <taxon>Metazoa</taxon>
        <taxon>Ecdysozoa</taxon>
        <taxon>Arthropoda</taxon>
        <taxon>Hexapoda</taxon>
        <taxon>Insecta</taxon>
        <taxon>Pterygota</taxon>
        <taxon>Neoptera</taxon>
        <taxon>Endopterygota</taxon>
        <taxon>Diptera</taxon>
        <taxon>Nematocera</taxon>
        <taxon>Chironomoidea</taxon>
        <taxon>Chironomidae</taxon>
        <taxon>Chironominae</taxon>
        <taxon>Chironomus</taxon>
    </lineage>
</organism>
<gene>
    <name evidence="1" type="ORF">CHIRRI_LOCUS2628</name>
</gene>
<evidence type="ECO:0000313" key="2">
    <source>
        <dbReference type="Proteomes" id="UP001153620"/>
    </source>
</evidence>
<sequence length="58" mass="6922">MKRQQLKNDELKVYTRDERPKNYDALACLPPQFTDDDDDEEVASGEKWTVNYDRFLIP</sequence>
<keyword evidence="2" id="KW-1185">Reference proteome</keyword>